<dbReference type="InterPro" id="IPR034904">
    <property type="entry name" value="FSCA_dom_sf"/>
</dbReference>
<dbReference type="EMBL" id="LMAR01000038">
    <property type="protein sequence ID" value="KQK30270.1"/>
    <property type="molecule type" value="Genomic_DNA"/>
</dbReference>
<comment type="caution">
    <text evidence="2">The sequence shown here is derived from an EMBL/GenBank/DDBJ whole genome shotgun (WGS) entry which is preliminary data.</text>
</comment>
<proteinExistence type="predicted"/>
<evidence type="ECO:0000259" key="1">
    <source>
        <dbReference type="Pfam" id="PF01883"/>
    </source>
</evidence>
<evidence type="ECO:0000313" key="3">
    <source>
        <dbReference type="Proteomes" id="UP000051562"/>
    </source>
</evidence>
<dbReference type="OrthoDB" id="9805360at2"/>
<dbReference type="Proteomes" id="UP000051562">
    <property type="component" value="Unassembled WGS sequence"/>
</dbReference>
<dbReference type="PANTHER" id="PTHR42831">
    <property type="entry name" value="FE-S PROTEIN MATURATION AUXILIARY FACTOR YITW"/>
    <property type="match status" value="1"/>
</dbReference>
<dbReference type="SUPFAM" id="SSF117916">
    <property type="entry name" value="Fe-S cluster assembly (FSCA) domain-like"/>
    <property type="match status" value="1"/>
</dbReference>
<name>A0A0Q3PKJ1_9HYPH</name>
<dbReference type="Gene3D" id="3.30.300.130">
    <property type="entry name" value="Fe-S cluster assembly (FSCA)"/>
    <property type="match status" value="1"/>
</dbReference>
<keyword evidence="3" id="KW-1185">Reference proteome</keyword>
<feature type="domain" description="MIP18 family-like" evidence="1">
    <location>
        <begin position="13"/>
        <end position="71"/>
    </location>
</feature>
<evidence type="ECO:0000313" key="2">
    <source>
        <dbReference type="EMBL" id="KQK30270.1"/>
    </source>
</evidence>
<accession>A0A0Q3PKJ1</accession>
<dbReference type="PANTHER" id="PTHR42831:SF1">
    <property type="entry name" value="FE-S PROTEIN MATURATION AUXILIARY FACTOR YITW"/>
    <property type="match status" value="1"/>
</dbReference>
<sequence>MSRTAQPTLDPDLLECLLDVIDPEIGLSVVDLGLVYRATRDESGIDVELTLTARSCPLGEMLMDDARERLVARFPDVSRIGLDLVWHPQWKPDLITDRGRNLLGLKPKEAA</sequence>
<dbReference type="Pfam" id="PF01883">
    <property type="entry name" value="FeS_assembly_P"/>
    <property type="match status" value="1"/>
</dbReference>
<dbReference type="InterPro" id="IPR052339">
    <property type="entry name" value="Fe-S_Maturation_MIP18"/>
</dbReference>
<dbReference type="STRING" id="53254.SAMN05660750_05058"/>
<protein>
    <recommendedName>
        <fullName evidence="1">MIP18 family-like domain-containing protein</fullName>
    </recommendedName>
</protein>
<dbReference type="AlphaFoldDB" id="A0A0Q3PKJ1"/>
<dbReference type="RefSeq" id="WP_055728425.1">
    <property type="nucleotide sequence ID" value="NZ_FUYX01000026.1"/>
</dbReference>
<organism evidence="2 3">
    <name type="scientific">Bosea thiooxidans</name>
    <dbReference type="NCBI Taxonomy" id="53254"/>
    <lineage>
        <taxon>Bacteria</taxon>
        <taxon>Pseudomonadati</taxon>
        <taxon>Pseudomonadota</taxon>
        <taxon>Alphaproteobacteria</taxon>
        <taxon>Hyphomicrobiales</taxon>
        <taxon>Boseaceae</taxon>
        <taxon>Bosea</taxon>
    </lineage>
</organism>
<dbReference type="InterPro" id="IPR002744">
    <property type="entry name" value="MIP18-like"/>
</dbReference>
<reference evidence="2 3" key="1">
    <citation type="submission" date="2015-10" db="EMBL/GenBank/DDBJ databases">
        <title>Draft genome of Bosea thiooxidans.</title>
        <authorList>
            <person name="Wang X."/>
        </authorList>
    </citation>
    <scope>NUCLEOTIDE SEQUENCE [LARGE SCALE GENOMIC DNA]</scope>
    <source>
        <strain evidence="2 3">CGMCC 9174</strain>
    </source>
</reference>
<gene>
    <name evidence="2" type="ORF">ARD30_14225</name>
</gene>